<gene>
    <name evidence="2" type="ORF">VF00_C0005G0001</name>
</gene>
<feature type="non-terminal residue" evidence="2">
    <location>
        <position position="122"/>
    </location>
</feature>
<protein>
    <submittedName>
        <fullName evidence="2">Uncharacterized protein</fullName>
    </submittedName>
</protein>
<sequence>MGGGGGGGDGGDADTLEGQPGSYYLDLDNEVGTCNNCLTTIEIDESTLTVGNAENANNLDGLDSSQFLRSDTSDNYTSGTLTFDPATILDLQGTVLNSVGTLTLSDNVSITGDLGVLGDLTI</sequence>
<dbReference type="EMBL" id="LCRB01000005">
    <property type="protein sequence ID" value="KKW26498.1"/>
    <property type="molecule type" value="Genomic_DNA"/>
</dbReference>
<name>A0A0G1X5R9_UNCK3</name>
<reference evidence="2 3" key="1">
    <citation type="journal article" date="2015" name="Nature">
        <title>rRNA introns, odd ribosomes, and small enigmatic genomes across a large radiation of phyla.</title>
        <authorList>
            <person name="Brown C.T."/>
            <person name="Hug L.A."/>
            <person name="Thomas B.C."/>
            <person name="Sharon I."/>
            <person name="Castelle C.J."/>
            <person name="Singh A."/>
            <person name="Wilkins M.J."/>
            <person name="Williams K.H."/>
            <person name="Banfield J.F."/>
        </authorList>
    </citation>
    <scope>NUCLEOTIDE SEQUENCE [LARGE SCALE GENOMIC DNA]</scope>
</reference>
<feature type="compositionally biased region" description="Gly residues" evidence="1">
    <location>
        <begin position="1"/>
        <end position="10"/>
    </location>
</feature>
<evidence type="ECO:0000256" key="1">
    <source>
        <dbReference type="SAM" id="MobiDB-lite"/>
    </source>
</evidence>
<dbReference type="Proteomes" id="UP000034913">
    <property type="component" value="Unassembled WGS sequence"/>
</dbReference>
<proteinExistence type="predicted"/>
<evidence type="ECO:0000313" key="2">
    <source>
        <dbReference type="EMBL" id="KKW26498.1"/>
    </source>
</evidence>
<organism evidence="2 3">
    <name type="scientific">candidate division Kazan bacterium GW2011_GWB1_52_7</name>
    <dbReference type="NCBI Taxonomy" id="1620414"/>
    <lineage>
        <taxon>Bacteria</taxon>
        <taxon>Bacteria division Kazan-3B-28</taxon>
    </lineage>
</organism>
<feature type="region of interest" description="Disordered" evidence="1">
    <location>
        <begin position="1"/>
        <end position="21"/>
    </location>
</feature>
<evidence type="ECO:0000313" key="3">
    <source>
        <dbReference type="Proteomes" id="UP000034913"/>
    </source>
</evidence>
<accession>A0A0G1X5R9</accession>
<dbReference type="AlphaFoldDB" id="A0A0G1X5R9"/>
<comment type="caution">
    <text evidence="2">The sequence shown here is derived from an EMBL/GenBank/DDBJ whole genome shotgun (WGS) entry which is preliminary data.</text>
</comment>